<reference evidence="1" key="2">
    <citation type="journal article" date="2022" name="Microbiol. Resour. Announc.">
        <title>Metagenome Sequencing to Explore Phylogenomics of Terrestrial Cyanobacteria.</title>
        <authorList>
            <person name="Ward R.D."/>
            <person name="Stajich J.E."/>
            <person name="Johansen J.R."/>
            <person name="Huntemann M."/>
            <person name="Clum A."/>
            <person name="Foster B."/>
            <person name="Foster B."/>
            <person name="Roux S."/>
            <person name="Palaniappan K."/>
            <person name="Varghese N."/>
            <person name="Mukherjee S."/>
            <person name="Reddy T.B.K."/>
            <person name="Daum C."/>
            <person name="Copeland A."/>
            <person name="Chen I.A."/>
            <person name="Ivanova N.N."/>
            <person name="Kyrpides N.C."/>
            <person name="Shapiro N."/>
            <person name="Eloe-Fadrosh E.A."/>
            <person name="Pietrasiak N."/>
        </authorList>
    </citation>
    <scope>NUCLEOTIDE SEQUENCE</scope>
    <source>
        <strain evidence="1">GSE-TBD4-15B</strain>
    </source>
</reference>
<dbReference type="SUPFAM" id="SSF143847">
    <property type="entry name" value="XisI-like"/>
    <property type="match status" value="1"/>
</dbReference>
<dbReference type="CDD" id="cd16382">
    <property type="entry name" value="XisI-like"/>
    <property type="match status" value="1"/>
</dbReference>
<dbReference type="InterPro" id="IPR035943">
    <property type="entry name" value="XisI-like_sf"/>
</dbReference>
<dbReference type="Gene3D" id="3.30.310.110">
    <property type="entry name" value="XisI-like"/>
    <property type="match status" value="1"/>
</dbReference>
<proteinExistence type="predicted"/>
<comment type="caution">
    <text evidence="1">The sequence shown here is derived from an EMBL/GenBank/DDBJ whole genome shotgun (WGS) entry which is preliminary data.</text>
</comment>
<evidence type="ECO:0000313" key="2">
    <source>
        <dbReference type="Proteomes" id="UP000707356"/>
    </source>
</evidence>
<name>A0A951PAA1_9CYAN</name>
<reference evidence="1" key="1">
    <citation type="submission" date="2021-05" db="EMBL/GenBank/DDBJ databases">
        <authorList>
            <person name="Pietrasiak N."/>
            <person name="Ward R."/>
            <person name="Stajich J.E."/>
            <person name="Kurbessoian T."/>
        </authorList>
    </citation>
    <scope>NUCLEOTIDE SEQUENCE</scope>
    <source>
        <strain evidence="1">GSE-TBD4-15B</strain>
    </source>
</reference>
<dbReference type="InterPro" id="IPR014968">
    <property type="entry name" value="XisI"/>
</dbReference>
<dbReference type="Proteomes" id="UP000707356">
    <property type="component" value="Unassembled WGS sequence"/>
</dbReference>
<organism evidence="1 2">
    <name type="scientific">Pegethrix bostrychoides GSE-TBD4-15B</name>
    <dbReference type="NCBI Taxonomy" id="2839662"/>
    <lineage>
        <taxon>Bacteria</taxon>
        <taxon>Bacillati</taxon>
        <taxon>Cyanobacteriota</taxon>
        <taxon>Cyanophyceae</taxon>
        <taxon>Oculatellales</taxon>
        <taxon>Oculatellaceae</taxon>
        <taxon>Pegethrix</taxon>
    </lineage>
</organism>
<protein>
    <submittedName>
        <fullName evidence="1">XisI protein</fullName>
    </submittedName>
</protein>
<dbReference type="EMBL" id="JAHHHV010000063">
    <property type="protein sequence ID" value="MBW4465743.1"/>
    <property type="molecule type" value="Genomic_DNA"/>
</dbReference>
<evidence type="ECO:0000313" key="1">
    <source>
        <dbReference type="EMBL" id="MBW4465743.1"/>
    </source>
</evidence>
<accession>A0A951PAA1</accession>
<dbReference type="Pfam" id="PF08869">
    <property type="entry name" value="XisI"/>
    <property type="match status" value="1"/>
</dbReference>
<sequence>MDRIRDRISRQREIVKQVLSEYHRLSLNAVESTIESFLVFDETREHYLLLLMGWREDERVKTVMIHVRLQEAKVWIEEDWTEAGVATDLLKEGIEREEIVLGFHQPELRRYTEFAVV</sequence>
<gene>
    <name evidence="1" type="ORF">KME07_09940</name>
</gene>
<dbReference type="AlphaFoldDB" id="A0A951PAA1"/>